<dbReference type="InterPro" id="IPR059188">
    <property type="entry name" value="Znf_CLPX-like"/>
</dbReference>
<gene>
    <name evidence="8" type="primary">clpX</name>
    <name evidence="8" type="ORF">ACFSVL_43540</name>
</gene>
<dbReference type="EMBL" id="JBHUKS010000037">
    <property type="protein sequence ID" value="MFD2474344.1"/>
    <property type="molecule type" value="Genomic_DNA"/>
</dbReference>
<dbReference type="InterPro" id="IPR050052">
    <property type="entry name" value="ATP-dep_Clp_protease_ClpX"/>
</dbReference>
<feature type="domain" description="ClpX-type ZB" evidence="7">
    <location>
        <begin position="1"/>
        <end position="53"/>
    </location>
</feature>
<dbReference type="PANTHER" id="PTHR48102">
    <property type="entry name" value="ATP-DEPENDENT CLP PROTEASE ATP-BINDING SUBUNIT CLPX-LIKE, MITOCHONDRIAL-RELATED"/>
    <property type="match status" value="1"/>
</dbReference>
<dbReference type="Pfam" id="PF06689">
    <property type="entry name" value="zf-C4_ClpX"/>
    <property type="match status" value="1"/>
</dbReference>
<dbReference type="SMART" id="SM01086">
    <property type="entry name" value="ClpB_D2-small"/>
    <property type="match status" value="1"/>
</dbReference>
<evidence type="ECO:0000256" key="6">
    <source>
        <dbReference type="PROSITE-ProRule" id="PRU01250"/>
    </source>
</evidence>
<evidence type="ECO:0000256" key="3">
    <source>
        <dbReference type="ARBA" id="ARBA00022833"/>
    </source>
</evidence>
<feature type="binding site" evidence="6">
    <location>
        <position position="15"/>
    </location>
    <ligand>
        <name>Zn(2+)</name>
        <dbReference type="ChEBI" id="CHEBI:29105"/>
    </ligand>
</feature>
<keyword evidence="8" id="KW-0378">Hydrolase</keyword>
<feature type="binding site" evidence="6">
    <location>
        <position position="37"/>
    </location>
    <ligand>
        <name>Zn(2+)</name>
        <dbReference type="ChEBI" id="CHEBI:29105"/>
    </ligand>
</feature>
<dbReference type="InterPro" id="IPR003959">
    <property type="entry name" value="ATPase_AAA_core"/>
</dbReference>
<dbReference type="Proteomes" id="UP001597483">
    <property type="component" value="Unassembled WGS sequence"/>
</dbReference>
<comment type="similarity">
    <text evidence="6">Belongs to the ClpX chaperone family.</text>
</comment>
<evidence type="ECO:0000256" key="2">
    <source>
        <dbReference type="ARBA" id="ARBA00022741"/>
    </source>
</evidence>
<dbReference type="InterPro" id="IPR004487">
    <property type="entry name" value="Clp_protease_ATP-bd_su_ClpX"/>
</dbReference>
<dbReference type="InterPro" id="IPR010603">
    <property type="entry name" value="Znf_CppX_C4"/>
</dbReference>
<keyword evidence="9" id="KW-1185">Reference proteome</keyword>
<feature type="binding site" evidence="6">
    <location>
        <position position="34"/>
    </location>
    <ligand>
        <name>Zn(2+)</name>
        <dbReference type="ChEBI" id="CHEBI:29105"/>
    </ligand>
</feature>
<dbReference type="GO" id="GO:0005524">
    <property type="term" value="F:ATP binding"/>
    <property type="evidence" value="ECO:0007669"/>
    <property type="project" value="UniProtKB-KW"/>
</dbReference>
<keyword evidence="2" id="KW-0547">Nucleotide-binding</keyword>
<evidence type="ECO:0000259" key="7">
    <source>
        <dbReference type="PROSITE" id="PS51902"/>
    </source>
</evidence>
<dbReference type="CDD" id="cd19497">
    <property type="entry name" value="RecA-like_ClpX"/>
    <property type="match status" value="1"/>
</dbReference>
<evidence type="ECO:0000313" key="9">
    <source>
        <dbReference type="Proteomes" id="UP001597483"/>
    </source>
</evidence>
<dbReference type="SUPFAM" id="SSF52540">
    <property type="entry name" value="P-loop containing nucleoside triphosphate hydrolases"/>
    <property type="match status" value="1"/>
</dbReference>
<dbReference type="GO" id="GO:0008233">
    <property type="term" value="F:peptidase activity"/>
    <property type="evidence" value="ECO:0007669"/>
    <property type="project" value="UniProtKB-KW"/>
</dbReference>
<keyword evidence="4 8" id="KW-0067">ATP-binding</keyword>
<proteinExistence type="inferred from homology"/>
<evidence type="ECO:0000313" key="8">
    <source>
        <dbReference type="EMBL" id="MFD2474344.1"/>
    </source>
</evidence>
<dbReference type="NCBIfam" id="NF003745">
    <property type="entry name" value="PRK05342.1"/>
    <property type="match status" value="1"/>
</dbReference>
<dbReference type="RefSeq" id="WP_378313549.1">
    <property type="nucleotide sequence ID" value="NZ_JBHUKS010000037.1"/>
</dbReference>
<organism evidence="8 9">
    <name type="scientific">Amycolatopsis silviterrae</name>
    <dbReference type="NCBI Taxonomy" id="1656914"/>
    <lineage>
        <taxon>Bacteria</taxon>
        <taxon>Bacillati</taxon>
        <taxon>Actinomycetota</taxon>
        <taxon>Actinomycetes</taxon>
        <taxon>Pseudonocardiales</taxon>
        <taxon>Pseudonocardiaceae</taxon>
        <taxon>Amycolatopsis</taxon>
    </lineage>
</organism>
<sequence length="434" mass="46398">MVVMVRDGLPSCSFCGTPQSETEHLVSAADTHICAGCVDECANEIAEVRAERAGDGGPAHLPRPREMGALLDEYVVDQRRAKRSLAVAVYNHYKRIQPGARRPPGDDVEIAKSNILLLGPTGSGKTLLAQTLARILRVPFTIVDATGLTEAGYVGEDADGILLKLLQAADGDVAAAETGIVYVDEIDKIARRGGGSQAARDVSGEGVQQALLKILEGTVATVMPRNRSGNLSHGSRSRTAQEGIQIDTRNILFIVAGAFAGLEKTVEKRLGVKEIGFLGGRSRPVRRTTSELLAEVVPEDLVAFGMIPEFVGRVPMITSVGELNRAALLRVLTEPKNALVRQYRRLFEFDGIDLDFRPGALAAVADQAIERGTGARGLRSILDAVLISAMYDVPSLTEVTRVAVTEETITEGVPPVLYTASGEVYDWTEDSATA</sequence>
<dbReference type="SUPFAM" id="SSF57716">
    <property type="entry name" value="Glucocorticoid receptor-like (DNA-binding domain)"/>
    <property type="match status" value="1"/>
</dbReference>
<name>A0ABW5HM27_9PSEU</name>
<dbReference type="InterPro" id="IPR019489">
    <property type="entry name" value="Clp_ATPase_C"/>
</dbReference>
<dbReference type="Gene3D" id="1.10.8.60">
    <property type="match status" value="1"/>
</dbReference>
<dbReference type="Gene3D" id="3.40.50.300">
    <property type="entry name" value="P-loop containing nucleotide triphosphate hydrolases"/>
    <property type="match status" value="1"/>
</dbReference>
<keyword evidence="5 6" id="KW-0143">Chaperone</keyword>
<reference evidence="9" key="1">
    <citation type="journal article" date="2019" name="Int. J. Syst. Evol. Microbiol.">
        <title>The Global Catalogue of Microorganisms (GCM) 10K type strain sequencing project: providing services to taxonomists for standard genome sequencing and annotation.</title>
        <authorList>
            <consortium name="The Broad Institute Genomics Platform"/>
            <consortium name="The Broad Institute Genome Sequencing Center for Infectious Disease"/>
            <person name="Wu L."/>
            <person name="Ma J."/>
        </authorList>
    </citation>
    <scope>NUCLEOTIDE SEQUENCE [LARGE SCALE GENOMIC DNA]</scope>
    <source>
        <strain evidence="9">CGMCC 4.7641</strain>
    </source>
</reference>
<keyword evidence="1 6" id="KW-0479">Metal-binding</keyword>
<protein>
    <submittedName>
        <fullName evidence="8">ATP-dependent Clp protease ATP-binding subunit ClpX</fullName>
    </submittedName>
</protein>
<dbReference type="InterPro" id="IPR003593">
    <property type="entry name" value="AAA+_ATPase"/>
</dbReference>
<dbReference type="InterPro" id="IPR038366">
    <property type="entry name" value="Znf_CppX_C4_sf"/>
</dbReference>
<dbReference type="GO" id="GO:0006508">
    <property type="term" value="P:proteolysis"/>
    <property type="evidence" value="ECO:0007669"/>
    <property type="project" value="UniProtKB-KW"/>
</dbReference>
<dbReference type="Pfam" id="PF07724">
    <property type="entry name" value="AAA_2"/>
    <property type="match status" value="1"/>
</dbReference>
<evidence type="ECO:0000256" key="5">
    <source>
        <dbReference type="ARBA" id="ARBA00023186"/>
    </source>
</evidence>
<keyword evidence="3 6" id="KW-0862">Zinc</keyword>
<dbReference type="PANTHER" id="PTHR48102:SF7">
    <property type="entry name" value="ATP-DEPENDENT CLP PROTEASE ATP-BINDING SUBUNIT CLPX-LIKE, MITOCHONDRIAL"/>
    <property type="match status" value="1"/>
</dbReference>
<feature type="binding site" evidence="6">
    <location>
        <position position="12"/>
    </location>
    <ligand>
        <name>Zn(2+)</name>
        <dbReference type="ChEBI" id="CHEBI:29105"/>
    </ligand>
</feature>
<dbReference type="InterPro" id="IPR027417">
    <property type="entry name" value="P-loop_NTPase"/>
</dbReference>
<dbReference type="SMART" id="SM00994">
    <property type="entry name" value="zf-C4_ClpX"/>
    <property type="match status" value="1"/>
</dbReference>
<dbReference type="SMART" id="SM00382">
    <property type="entry name" value="AAA"/>
    <property type="match status" value="1"/>
</dbReference>
<keyword evidence="8" id="KW-0645">Protease</keyword>
<dbReference type="PROSITE" id="PS51902">
    <property type="entry name" value="CLPX_ZB"/>
    <property type="match status" value="1"/>
</dbReference>
<accession>A0ABW5HM27</accession>
<dbReference type="Pfam" id="PF10431">
    <property type="entry name" value="ClpB_D2-small"/>
    <property type="match status" value="1"/>
</dbReference>
<dbReference type="Gene3D" id="6.20.220.10">
    <property type="entry name" value="ClpX chaperone, C4-type zinc finger domain"/>
    <property type="match status" value="1"/>
</dbReference>
<dbReference type="NCBIfam" id="TIGR00382">
    <property type="entry name" value="clpX"/>
    <property type="match status" value="1"/>
</dbReference>
<evidence type="ECO:0000256" key="4">
    <source>
        <dbReference type="ARBA" id="ARBA00022840"/>
    </source>
</evidence>
<comment type="caution">
    <text evidence="8">The sequence shown here is derived from an EMBL/GenBank/DDBJ whole genome shotgun (WGS) entry which is preliminary data.</text>
</comment>
<evidence type="ECO:0000256" key="1">
    <source>
        <dbReference type="ARBA" id="ARBA00022723"/>
    </source>
</evidence>